<evidence type="ECO:0000256" key="9">
    <source>
        <dbReference type="SAM" id="MobiDB-lite"/>
    </source>
</evidence>
<feature type="compositionally biased region" description="Low complexity" evidence="9">
    <location>
        <begin position="1"/>
        <end position="17"/>
    </location>
</feature>
<feature type="compositionally biased region" description="Low complexity" evidence="9">
    <location>
        <begin position="588"/>
        <end position="597"/>
    </location>
</feature>
<gene>
    <name evidence="10" type="primary">dhps</name>
    <name evidence="10" type="ORF">SPIL2461_LOCUS12800</name>
</gene>
<dbReference type="GO" id="GO:0034038">
    <property type="term" value="F:deoxyhypusine synthase activity"/>
    <property type="evidence" value="ECO:0007669"/>
    <property type="project" value="UniProtKB-EC"/>
</dbReference>
<dbReference type="NCBIfam" id="TIGR00321">
    <property type="entry name" value="dhys"/>
    <property type="match status" value="1"/>
</dbReference>
<accession>A0A812SUB6</accession>
<comment type="caution">
    <text evidence="10">The sequence shown here is derived from an EMBL/GenBank/DDBJ whole genome shotgun (WGS) entry which is preliminary data.</text>
</comment>
<evidence type="ECO:0000256" key="3">
    <source>
        <dbReference type="ARBA" id="ARBA00005041"/>
    </source>
</evidence>
<feature type="compositionally biased region" description="Basic and acidic residues" evidence="9">
    <location>
        <begin position="74"/>
        <end position="90"/>
    </location>
</feature>
<comment type="cofactor">
    <cofactor evidence="2">
        <name>NAD(+)</name>
        <dbReference type="ChEBI" id="CHEBI:57540"/>
    </cofactor>
</comment>
<dbReference type="PANTHER" id="PTHR11703:SF0">
    <property type="entry name" value="DEOXYHYPUSINE SYNTHASE"/>
    <property type="match status" value="1"/>
</dbReference>
<dbReference type="InterPro" id="IPR002773">
    <property type="entry name" value="Deoxyhypusine_synthase"/>
</dbReference>
<proteinExistence type="inferred from homology"/>
<comment type="catalytic activity">
    <reaction evidence="1">
        <text>[eIF5A protein]-L-lysine + spermidine = [eIF5A protein]-deoxyhypusine + propane-1,3-diamine</text>
        <dbReference type="Rhea" id="RHEA:33299"/>
        <dbReference type="Rhea" id="RHEA-COMP:10143"/>
        <dbReference type="Rhea" id="RHEA-COMP:10144"/>
        <dbReference type="ChEBI" id="CHEBI:29969"/>
        <dbReference type="ChEBI" id="CHEBI:57484"/>
        <dbReference type="ChEBI" id="CHEBI:57834"/>
        <dbReference type="ChEBI" id="CHEBI:82657"/>
        <dbReference type="EC" id="2.5.1.46"/>
    </reaction>
</comment>
<feature type="compositionally biased region" description="Basic residues" evidence="9">
    <location>
        <begin position="141"/>
        <end position="162"/>
    </location>
</feature>
<keyword evidence="7" id="KW-0520">NAD</keyword>
<feature type="compositionally biased region" description="Basic and acidic residues" evidence="9">
    <location>
        <begin position="121"/>
        <end position="140"/>
    </location>
</feature>
<reference evidence="10" key="1">
    <citation type="submission" date="2021-02" db="EMBL/GenBank/DDBJ databases">
        <authorList>
            <person name="Dougan E. K."/>
            <person name="Rhodes N."/>
            <person name="Thang M."/>
            <person name="Chan C."/>
        </authorList>
    </citation>
    <scope>NUCLEOTIDE SEQUENCE</scope>
</reference>
<dbReference type="FunFam" id="3.40.910.10:FF:000001">
    <property type="entry name" value="Probable deoxyhypusine synthase"/>
    <property type="match status" value="1"/>
</dbReference>
<evidence type="ECO:0000256" key="1">
    <source>
        <dbReference type="ARBA" id="ARBA00000952"/>
    </source>
</evidence>
<name>A0A812SUB6_SYMPI</name>
<keyword evidence="8" id="KW-0386">Hypusine biosynthesis</keyword>
<evidence type="ECO:0000256" key="8">
    <source>
        <dbReference type="ARBA" id="ARBA00023256"/>
    </source>
</evidence>
<feature type="region of interest" description="Disordered" evidence="9">
    <location>
        <begin position="1"/>
        <end position="256"/>
    </location>
</feature>
<comment type="similarity">
    <text evidence="4">Belongs to the deoxyhypusine synthase family.</text>
</comment>
<feature type="region of interest" description="Disordered" evidence="9">
    <location>
        <begin position="829"/>
        <end position="861"/>
    </location>
</feature>
<evidence type="ECO:0000256" key="4">
    <source>
        <dbReference type="ARBA" id="ARBA00009892"/>
    </source>
</evidence>
<dbReference type="GO" id="GO:0005737">
    <property type="term" value="C:cytoplasm"/>
    <property type="evidence" value="ECO:0007669"/>
    <property type="project" value="TreeGrafter"/>
</dbReference>
<dbReference type="InterPro" id="IPR036982">
    <property type="entry name" value="Deoxyhypusine_synthase_sf"/>
</dbReference>
<sequence length="1413" mass="155814">MNPSSSERSASSTGSGSPEKRPKEQAPSNTTKAVEGKAAGEAESDSDAQAEEVEEEKEEEDEEEDPEEEEKEGEEQSDKEANDKEAKDPDDSSEDSSQEVQAAKEETRVRLVPAGRARSRSSGDKKDGRRSKSDKKDRSASKRKRRSSSSRSRKRKSPKRASRVGPILSKRRSRSRSARNNKDRMRRSKSRKKARSSSRRRRRSSSSKGRKRRSTSKARAATNKAIIVGDGQAKAPRLATAPEVKKEGDSKPTGQTPALSAAEELRQALFGNAKPAQPAPKPAPAPKISFGLPKKPQVMDWRRRSTAETKPLQQNTGMVAVPGSEFAFRAHAGELAAAVAAAQALHNPRNREISRKIATLLEQCPPMSDDALTALRALPSDQVVQVLQTLASRRGEITDPSVWVNHVVSRLAVAAFNTAQGVPLPSTMVTEMLNRHLPKLATAAKSLLLQIPEVEAIKIIQDHLTYRGDASDSIFQAATTHLQQGIAAASAASACSAVYPMTMDAFSMGCGMMPMAMPGCFGAMMPGQMAPMAGCGMMGCAWGGAMPCATNGTTEVATEAAGTAAPEAAATAPAAAAPALEDTDAPAEEAAAFTQDAADADVSAEDEDNLPQQEFVSSLAGVAPLKQEQPGAHASGPAVSVGVPTVLPGLDEALYREAEERKHRQQLREQEALFYALQQAQPKLGRTSKALCHIRLERELRAAFQSCPQHCYIDSVGQSCQLAIPRSRLGEILEATDFLSAGEERVFCEKLSLLLDREETGMIRFSKLLDFLLTALDAAASFPDRPSPSLTPLSLEDECFNQLEWQLSRAFTRMLSNRHCRATTRSCHRRLSDAGAEGPGDLRQRLPPRQRLQRPSSADGRDKAVSRCHLLYHQAIFAAREGAQLEDEIKQLKELEEMRECTFRPHLVASLRHFRPSPRPQVRNFDSTVARMKNAHKQHQEKREMCTRIPSGENYERLRRLGMQPFSCAFREQSERPQLLVYVDVKVAPGRTGRIGVHEGDDLRLLARNFAKTFQLDKAAQERLEQMLQQAYEQDADAEYLKKTTQEYVLASSDKLSTPEVVGYDFNKGVDYSAILSSYSRTGFQATNLAKAIEEINRMLDWSLADDPLPDDERQKVRTKIWLSYTSNLISSGLRESLRFLAQNSMVQVMITTAGGIEEDIIKCLAPTHLGEFALEGAGLRRRGINRIGNLLAPNDNYCLFEDWIMKILDAMHDEQEKDGIVWSPSKMIHRFGKEINHPDSVCYWAYRNNIPLFCPAITDGSIGDMLYFHSYKRSGLVVDLVQDIRRVNDEAMKARKTGVIVLGGGLVKHHCMNANLMRNGADFVVYVNTAQEFDGSDSGARPDEAVSWGKIRMDAKPVKVYAEATLVVPLIVAETFAARLHNGQWQPEGRIFNKAFTASELEREKKKVFPDS</sequence>
<feature type="compositionally biased region" description="Low complexity" evidence="9">
    <location>
        <begin position="559"/>
        <end position="580"/>
    </location>
</feature>
<organism evidence="10 11">
    <name type="scientific">Symbiodinium pilosum</name>
    <name type="common">Dinoflagellate</name>
    <dbReference type="NCBI Taxonomy" id="2952"/>
    <lineage>
        <taxon>Eukaryota</taxon>
        <taxon>Sar</taxon>
        <taxon>Alveolata</taxon>
        <taxon>Dinophyceae</taxon>
        <taxon>Suessiales</taxon>
        <taxon>Symbiodiniaceae</taxon>
        <taxon>Symbiodinium</taxon>
    </lineage>
</organism>
<evidence type="ECO:0000256" key="6">
    <source>
        <dbReference type="ARBA" id="ARBA00022679"/>
    </source>
</evidence>
<feature type="compositionally biased region" description="Acidic residues" evidence="9">
    <location>
        <begin position="42"/>
        <end position="73"/>
    </location>
</feature>
<dbReference type="InterPro" id="IPR029035">
    <property type="entry name" value="DHS-like_NAD/FAD-binding_dom"/>
</dbReference>
<feature type="compositionally biased region" description="Basic residues" evidence="9">
    <location>
        <begin position="169"/>
        <end position="216"/>
    </location>
</feature>
<evidence type="ECO:0000256" key="7">
    <source>
        <dbReference type="ARBA" id="ARBA00023027"/>
    </source>
</evidence>
<protein>
    <recommendedName>
        <fullName evidence="5">deoxyhypusine synthase</fullName>
        <ecNumber evidence="5">2.5.1.46</ecNumber>
    </recommendedName>
</protein>
<evidence type="ECO:0000313" key="10">
    <source>
        <dbReference type="EMBL" id="CAE7495967.1"/>
    </source>
</evidence>
<dbReference type="SUPFAM" id="SSF52467">
    <property type="entry name" value="DHS-like NAD/FAD-binding domain"/>
    <property type="match status" value="1"/>
</dbReference>
<keyword evidence="6" id="KW-0808">Transferase</keyword>
<evidence type="ECO:0000313" key="11">
    <source>
        <dbReference type="Proteomes" id="UP000649617"/>
    </source>
</evidence>
<dbReference type="Gene3D" id="3.40.910.10">
    <property type="entry name" value="Deoxyhypusine synthase"/>
    <property type="match status" value="1"/>
</dbReference>
<keyword evidence="11" id="KW-1185">Reference proteome</keyword>
<dbReference type="Proteomes" id="UP000649617">
    <property type="component" value="Unassembled WGS sequence"/>
</dbReference>
<dbReference type="OrthoDB" id="273382at2759"/>
<evidence type="ECO:0000256" key="5">
    <source>
        <dbReference type="ARBA" id="ARBA00012683"/>
    </source>
</evidence>
<dbReference type="EC" id="2.5.1.46" evidence="5"/>
<feature type="region of interest" description="Disordered" evidence="9">
    <location>
        <begin position="559"/>
        <end position="608"/>
    </location>
</feature>
<evidence type="ECO:0000256" key="2">
    <source>
        <dbReference type="ARBA" id="ARBA00001911"/>
    </source>
</evidence>
<feature type="region of interest" description="Disordered" evidence="9">
    <location>
        <begin position="273"/>
        <end position="293"/>
    </location>
</feature>
<dbReference type="PANTHER" id="PTHR11703">
    <property type="entry name" value="DEOXYHYPUSINE SYNTHASE"/>
    <property type="match status" value="1"/>
</dbReference>
<feature type="compositionally biased region" description="Acidic residues" evidence="9">
    <location>
        <begin position="598"/>
        <end position="608"/>
    </location>
</feature>
<dbReference type="EMBL" id="CAJNIZ010026903">
    <property type="protein sequence ID" value="CAE7495967.1"/>
    <property type="molecule type" value="Genomic_DNA"/>
</dbReference>
<dbReference type="Pfam" id="PF01916">
    <property type="entry name" value="DS"/>
    <property type="match status" value="1"/>
</dbReference>
<comment type="pathway">
    <text evidence="3">Protein modification; eIF5A hypusination.</text>
</comment>